<evidence type="ECO:0000256" key="2">
    <source>
        <dbReference type="ARBA" id="ARBA00023004"/>
    </source>
</evidence>
<dbReference type="AlphaFoldDB" id="A0A0D3JYE3"/>
<evidence type="ECO:0000313" key="6">
    <source>
        <dbReference type="EnsemblProtists" id="EOD28528"/>
    </source>
</evidence>
<dbReference type="EC" id="1.14.11.-" evidence="3"/>
<evidence type="ECO:0000256" key="1">
    <source>
        <dbReference type="ARBA" id="ARBA00022723"/>
    </source>
</evidence>
<dbReference type="SUPFAM" id="SSF51197">
    <property type="entry name" value="Clavaminate synthase-like"/>
    <property type="match status" value="1"/>
</dbReference>
<comment type="function">
    <text evidence="3">Oxygenase that can act as both a histone lysine demethylase and a ribosomal histidine hydroxylase.</text>
</comment>
<dbReference type="GO" id="GO:0005730">
    <property type="term" value="C:nucleolus"/>
    <property type="evidence" value="ECO:0007669"/>
    <property type="project" value="TreeGrafter"/>
</dbReference>
<evidence type="ECO:0000256" key="4">
    <source>
        <dbReference type="SAM" id="MobiDB-lite"/>
    </source>
</evidence>
<keyword evidence="3" id="KW-0805">Transcription regulation</keyword>
<dbReference type="PANTHER" id="PTHR13096">
    <property type="entry name" value="MINA53 MYC INDUCED NUCLEAR ANTIGEN"/>
    <property type="match status" value="1"/>
</dbReference>
<dbReference type="PROSITE" id="PS51184">
    <property type="entry name" value="JMJC"/>
    <property type="match status" value="1"/>
</dbReference>
<evidence type="ECO:0000256" key="3">
    <source>
        <dbReference type="RuleBase" id="RU366061"/>
    </source>
</evidence>
<dbReference type="HOGENOM" id="CLU_013645_4_0_1"/>
<name>A0A0D3JYE3_EMIH1</name>
<dbReference type="Gene3D" id="3.90.930.40">
    <property type="match status" value="1"/>
</dbReference>
<keyword evidence="3" id="KW-0560">Oxidoreductase</keyword>
<comment type="similarity">
    <text evidence="3">Belongs to the ROX family.</text>
</comment>
<dbReference type="Proteomes" id="UP000013827">
    <property type="component" value="Unassembled WGS sequence"/>
</dbReference>
<sequence>MLPDAASADALEWLLGPEHPPAIFARDTWERRPLLVRRSADRSHFDRLGSGSACDPSRVPLRDVGQPSRLFSHARLRRLLQEHGPLPAGSSMRVVRCAIGGQGGRSEAHPPAGGYSAAWVSEQLKAGYTVQLFRPQVYCDRLWTLLAALECRFGALCGASVYLTPAGSQGLAPHHDDVEVFILQTEGRKTWAVYAPEPGNELPHRPSGDLPRSRLGRRVLRATLRPGDLLYLPRGFVHEAACSDKHRSTHITVSTYQRQTYADVLAPLLHSLLGTATEGRGSLSRQLRAGLPLGCLLTPPPEEEAADAPWGGARGSGEVGEVVARSLRALLRRATPAAIEEATEELATDFYCNRLPPPALAPPPHGPPPAGGSRTLLRLCDPAHRRLVRGGGFVQLQHCVGNAREDHMRLTFPPEAAPALLQLTASYPQWLAREDVVEGSSAVVEQMLAGCWAEGVLETRAEPHPPLTSRGAGKKKRARGSGGTMRVAHDKRARPALTNAPRD</sequence>
<dbReference type="RefSeq" id="XP_005780957.1">
    <property type="nucleotide sequence ID" value="XM_005780900.1"/>
</dbReference>
<comment type="cofactor">
    <cofactor evidence="3">
        <name>Fe(2+)</name>
        <dbReference type="ChEBI" id="CHEBI:29033"/>
    </cofactor>
    <text evidence="3">Binds 1 Fe(2+) ion per subunit.</text>
</comment>
<dbReference type="PANTHER" id="PTHR13096:SF8">
    <property type="entry name" value="RIBOSOMAL OXYGENASE 1"/>
    <property type="match status" value="1"/>
</dbReference>
<keyword evidence="2 3" id="KW-0408">Iron</keyword>
<accession>A0A0D3JYE3</accession>
<dbReference type="EnsemblProtists" id="EOD28528">
    <property type="protein sequence ID" value="EOD28528"/>
    <property type="gene ID" value="EMIHUDRAFT_204434"/>
</dbReference>
<organism evidence="6 7">
    <name type="scientific">Emiliania huxleyi (strain CCMP1516)</name>
    <dbReference type="NCBI Taxonomy" id="280463"/>
    <lineage>
        <taxon>Eukaryota</taxon>
        <taxon>Haptista</taxon>
        <taxon>Haptophyta</taxon>
        <taxon>Prymnesiophyceae</taxon>
        <taxon>Isochrysidales</taxon>
        <taxon>Noelaerhabdaceae</taxon>
        <taxon>Emiliania</taxon>
    </lineage>
</organism>
<protein>
    <recommendedName>
        <fullName evidence="3">Bifunctional lysine-specific demethylase and histidyl-hydroxylase</fullName>
        <ecNumber evidence="3">1.14.11.-</ecNumber>
    </recommendedName>
</protein>
<keyword evidence="1 3" id="KW-0479">Metal-binding</keyword>
<feature type="domain" description="JmjC" evidence="5">
    <location>
        <begin position="131"/>
        <end position="272"/>
    </location>
</feature>
<feature type="region of interest" description="Disordered" evidence="4">
    <location>
        <begin position="460"/>
        <end position="503"/>
    </location>
</feature>
<reference evidence="6" key="2">
    <citation type="submission" date="2024-10" db="UniProtKB">
        <authorList>
            <consortium name="EnsemblProtists"/>
        </authorList>
    </citation>
    <scope>IDENTIFICATION</scope>
</reference>
<dbReference type="GO" id="GO:0051864">
    <property type="term" value="F:histone H3K36 demethylase activity"/>
    <property type="evidence" value="ECO:0007669"/>
    <property type="project" value="TreeGrafter"/>
</dbReference>
<keyword evidence="3" id="KW-0539">Nucleus</keyword>
<dbReference type="eggNOG" id="KOG3706">
    <property type="taxonomic scope" value="Eukaryota"/>
</dbReference>
<dbReference type="GO" id="GO:0032453">
    <property type="term" value="F:histone H3K4 demethylase activity"/>
    <property type="evidence" value="ECO:0007669"/>
    <property type="project" value="TreeGrafter"/>
</dbReference>
<reference evidence="7" key="1">
    <citation type="journal article" date="2013" name="Nature">
        <title>Pan genome of the phytoplankton Emiliania underpins its global distribution.</title>
        <authorList>
            <person name="Read B.A."/>
            <person name="Kegel J."/>
            <person name="Klute M.J."/>
            <person name="Kuo A."/>
            <person name="Lefebvre S.C."/>
            <person name="Maumus F."/>
            <person name="Mayer C."/>
            <person name="Miller J."/>
            <person name="Monier A."/>
            <person name="Salamov A."/>
            <person name="Young J."/>
            <person name="Aguilar M."/>
            <person name="Claverie J.M."/>
            <person name="Frickenhaus S."/>
            <person name="Gonzalez K."/>
            <person name="Herman E.K."/>
            <person name="Lin Y.C."/>
            <person name="Napier J."/>
            <person name="Ogata H."/>
            <person name="Sarno A.F."/>
            <person name="Shmutz J."/>
            <person name="Schroeder D."/>
            <person name="de Vargas C."/>
            <person name="Verret F."/>
            <person name="von Dassow P."/>
            <person name="Valentin K."/>
            <person name="Van de Peer Y."/>
            <person name="Wheeler G."/>
            <person name="Dacks J.B."/>
            <person name="Delwiche C.F."/>
            <person name="Dyhrman S.T."/>
            <person name="Glockner G."/>
            <person name="John U."/>
            <person name="Richards T."/>
            <person name="Worden A.Z."/>
            <person name="Zhang X."/>
            <person name="Grigoriev I.V."/>
            <person name="Allen A.E."/>
            <person name="Bidle K."/>
            <person name="Borodovsky M."/>
            <person name="Bowler C."/>
            <person name="Brownlee C."/>
            <person name="Cock J.M."/>
            <person name="Elias M."/>
            <person name="Gladyshev V.N."/>
            <person name="Groth M."/>
            <person name="Guda C."/>
            <person name="Hadaegh A."/>
            <person name="Iglesias-Rodriguez M.D."/>
            <person name="Jenkins J."/>
            <person name="Jones B.M."/>
            <person name="Lawson T."/>
            <person name="Leese F."/>
            <person name="Lindquist E."/>
            <person name="Lobanov A."/>
            <person name="Lomsadze A."/>
            <person name="Malik S.B."/>
            <person name="Marsh M.E."/>
            <person name="Mackinder L."/>
            <person name="Mock T."/>
            <person name="Mueller-Roeber B."/>
            <person name="Pagarete A."/>
            <person name="Parker M."/>
            <person name="Probert I."/>
            <person name="Quesneville H."/>
            <person name="Raines C."/>
            <person name="Rensing S.A."/>
            <person name="Riano-Pachon D.M."/>
            <person name="Richier S."/>
            <person name="Rokitta S."/>
            <person name="Shiraiwa Y."/>
            <person name="Soanes D.M."/>
            <person name="van der Giezen M."/>
            <person name="Wahlund T.M."/>
            <person name="Williams B."/>
            <person name="Wilson W."/>
            <person name="Wolfe G."/>
            <person name="Wurch L.L."/>
        </authorList>
    </citation>
    <scope>NUCLEOTIDE SEQUENCE</scope>
</reference>
<dbReference type="Gene3D" id="2.60.120.650">
    <property type="entry name" value="Cupin"/>
    <property type="match status" value="1"/>
</dbReference>
<dbReference type="KEGG" id="ehx:EMIHUDRAFT_204434"/>
<proteinExistence type="inferred from homology"/>
<keyword evidence="3" id="KW-0223">Dioxygenase</keyword>
<dbReference type="GeneID" id="17274074"/>
<dbReference type="InterPro" id="IPR039994">
    <property type="entry name" value="NO66-like"/>
</dbReference>
<dbReference type="GO" id="GO:0005506">
    <property type="term" value="F:iron ion binding"/>
    <property type="evidence" value="ECO:0007669"/>
    <property type="project" value="UniProtKB-UniRule"/>
</dbReference>
<evidence type="ECO:0000259" key="5">
    <source>
        <dbReference type="PROSITE" id="PS51184"/>
    </source>
</evidence>
<keyword evidence="7" id="KW-1185">Reference proteome</keyword>
<evidence type="ECO:0000313" key="7">
    <source>
        <dbReference type="Proteomes" id="UP000013827"/>
    </source>
</evidence>
<dbReference type="InterPro" id="IPR003347">
    <property type="entry name" value="JmjC_dom"/>
</dbReference>
<comment type="subcellular location">
    <subcellularLocation>
        <location evidence="3">Nucleus</location>
    </subcellularLocation>
</comment>
<dbReference type="Pfam" id="PF08007">
    <property type="entry name" value="JmjC_2"/>
    <property type="match status" value="1"/>
</dbReference>
<keyword evidence="3" id="KW-0804">Transcription</keyword>
<dbReference type="PaxDb" id="2903-EOD28528"/>